<comment type="similarity">
    <text evidence="1">Belongs to the AHA1 family.</text>
</comment>
<dbReference type="Proteomes" id="UP001519325">
    <property type="component" value="Unassembled WGS sequence"/>
</dbReference>
<keyword evidence="4" id="KW-1185">Reference proteome</keyword>
<sequence length="156" mass="16855">MATTTIGKHVNAPRSAVYRLLVDAEAVRTWQVPTGMSSEVHEFDPREGGRFRISLTYDDATGTGKTTAQTDTHHGRFITLVPDEQVVQIVEFETDDPTMGGEMIIALSLADADDGGTDIIAIHENLPAGVDPEQNELGWRLSLAKLAALAETGRVP</sequence>
<dbReference type="InterPro" id="IPR013538">
    <property type="entry name" value="ASHA1/2-like_C"/>
</dbReference>
<dbReference type="Pfam" id="PF08327">
    <property type="entry name" value="AHSA1"/>
    <property type="match status" value="1"/>
</dbReference>
<evidence type="ECO:0000259" key="2">
    <source>
        <dbReference type="Pfam" id="PF08327"/>
    </source>
</evidence>
<feature type="domain" description="Activator of Hsp90 ATPase homologue 1/2-like C-terminal" evidence="2">
    <location>
        <begin position="11"/>
        <end position="151"/>
    </location>
</feature>
<proteinExistence type="inferred from homology"/>
<dbReference type="RefSeq" id="WP_209896906.1">
    <property type="nucleotide sequence ID" value="NZ_JAGGMR010000001.1"/>
</dbReference>
<accession>A0ABS4QPQ0</accession>
<protein>
    <submittedName>
        <fullName evidence="3">Uncharacterized protein YndB with AHSA1/START domain</fullName>
    </submittedName>
</protein>
<organism evidence="3 4">
    <name type="scientific">Nocardia goodfellowii</name>
    <dbReference type="NCBI Taxonomy" id="882446"/>
    <lineage>
        <taxon>Bacteria</taxon>
        <taxon>Bacillati</taxon>
        <taxon>Actinomycetota</taxon>
        <taxon>Actinomycetes</taxon>
        <taxon>Mycobacteriales</taxon>
        <taxon>Nocardiaceae</taxon>
        <taxon>Nocardia</taxon>
    </lineage>
</organism>
<dbReference type="InterPro" id="IPR023393">
    <property type="entry name" value="START-like_dom_sf"/>
</dbReference>
<gene>
    <name evidence="3" type="ORF">BJ987_006585</name>
</gene>
<evidence type="ECO:0000313" key="3">
    <source>
        <dbReference type="EMBL" id="MBP2193684.1"/>
    </source>
</evidence>
<evidence type="ECO:0000313" key="4">
    <source>
        <dbReference type="Proteomes" id="UP001519325"/>
    </source>
</evidence>
<dbReference type="EMBL" id="JAGGMR010000001">
    <property type="protein sequence ID" value="MBP2193684.1"/>
    <property type="molecule type" value="Genomic_DNA"/>
</dbReference>
<dbReference type="SUPFAM" id="SSF55961">
    <property type="entry name" value="Bet v1-like"/>
    <property type="match status" value="1"/>
</dbReference>
<evidence type="ECO:0000256" key="1">
    <source>
        <dbReference type="ARBA" id="ARBA00006817"/>
    </source>
</evidence>
<dbReference type="Gene3D" id="3.30.530.20">
    <property type="match status" value="1"/>
</dbReference>
<comment type="caution">
    <text evidence="3">The sequence shown here is derived from an EMBL/GenBank/DDBJ whole genome shotgun (WGS) entry which is preliminary data.</text>
</comment>
<reference evidence="3 4" key="1">
    <citation type="submission" date="2021-03" db="EMBL/GenBank/DDBJ databases">
        <title>Sequencing the genomes of 1000 actinobacteria strains.</title>
        <authorList>
            <person name="Klenk H.-P."/>
        </authorList>
    </citation>
    <scope>NUCLEOTIDE SEQUENCE [LARGE SCALE GENOMIC DNA]</scope>
    <source>
        <strain evidence="3 4">DSM 45516</strain>
    </source>
</reference>
<name>A0ABS4QPQ0_9NOCA</name>